<dbReference type="Proteomes" id="UP000734854">
    <property type="component" value="Unassembled WGS sequence"/>
</dbReference>
<evidence type="ECO:0000259" key="2">
    <source>
        <dbReference type="Pfam" id="PF16719"/>
    </source>
</evidence>
<sequence length="456" mass="51818">MRKLIIDQPASAIVTSHRNTSLRLVGKVELSRTPSSAMVSPPGTVFAPPVLRNVDYRSPADDAWYAVRLAVEGGTTLRVMYCNFSPEHDDFYLAENLSGPGKVEALRERFRASSVQLQDQDCRSVVQGAKVCASHAFGEDDLRFFDAVVSSVIRAKHIVVNGDTVCNCKFILIWQHGPLVGQQTIVSVQQICVVPFRSPHNPTLDNFLGIVSAGHTETTTTSEEHTSKKHDERIMDHSKPNDTAKRPSNHMKFEIPQSMDLKRRPKSVGLKRPPQPMYHDVSSPKPKNNGGTSYSLWVDNLEKDVSHITISDYLYEQTSIDCHVQLSHCSMPTTCYGGMIIVKNERHAKKLLNFLLDPAHIVVSSRGRRFLSYLCRPWFIKEDWCQVVEGAFPRDEINRSNKAQQDSSKLRLVYKGTREYERAKDVQRLHFEFHNHVEKLLRTLDLEEKRIMLQRG</sequence>
<dbReference type="EMBL" id="JACMSC010000012">
    <property type="protein sequence ID" value="KAG6494898.1"/>
    <property type="molecule type" value="Genomic_DNA"/>
</dbReference>
<accession>A0A8J5FTM6</accession>
<dbReference type="Pfam" id="PF16719">
    <property type="entry name" value="SAWADEE"/>
    <property type="match status" value="1"/>
</dbReference>
<dbReference type="GO" id="GO:0003682">
    <property type="term" value="F:chromatin binding"/>
    <property type="evidence" value="ECO:0007669"/>
    <property type="project" value="InterPro"/>
</dbReference>
<reference evidence="3 4" key="1">
    <citation type="submission" date="2020-08" db="EMBL/GenBank/DDBJ databases">
        <title>Plant Genome Project.</title>
        <authorList>
            <person name="Zhang R.-G."/>
        </authorList>
    </citation>
    <scope>NUCLEOTIDE SEQUENCE [LARGE SCALE GENOMIC DNA]</scope>
    <source>
        <tissue evidence="3">Rhizome</tissue>
    </source>
</reference>
<evidence type="ECO:0000256" key="1">
    <source>
        <dbReference type="SAM" id="MobiDB-lite"/>
    </source>
</evidence>
<evidence type="ECO:0000313" key="3">
    <source>
        <dbReference type="EMBL" id="KAG6494898.1"/>
    </source>
</evidence>
<dbReference type="PANTHER" id="PTHR36384:SF1">
    <property type="entry name" value="SAWADEE PROTEIN"/>
    <property type="match status" value="1"/>
</dbReference>
<evidence type="ECO:0000313" key="4">
    <source>
        <dbReference type="Proteomes" id="UP000734854"/>
    </source>
</evidence>
<organism evidence="3 4">
    <name type="scientific">Zingiber officinale</name>
    <name type="common">Ginger</name>
    <name type="synonym">Amomum zingiber</name>
    <dbReference type="NCBI Taxonomy" id="94328"/>
    <lineage>
        <taxon>Eukaryota</taxon>
        <taxon>Viridiplantae</taxon>
        <taxon>Streptophyta</taxon>
        <taxon>Embryophyta</taxon>
        <taxon>Tracheophyta</taxon>
        <taxon>Spermatophyta</taxon>
        <taxon>Magnoliopsida</taxon>
        <taxon>Liliopsida</taxon>
        <taxon>Zingiberales</taxon>
        <taxon>Zingiberaceae</taxon>
        <taxon>Zingiber</taxon>
    </lineage>
</organism>
<protein>
    <recommendedName>
        <fullName evidence="2">SAWADEE domain-containing protein</fullName>
    </recommendedName>
</protein>
<dbReference type="InterPro" id="IPR032001">
    <property type="entry name" value="SAWADEE_dom"/>
</dbReference>
<feature type="region of interest" description="Disordered" evidence="1">
    <location>
        <begin position="265"/>
        <end position="289"/>
    </location>
</feature>
<dbReference type="Gene3D" id="2.30.30.140">
    <property type="match status" value="1"/>
</dbReference>
<keyword evidence="4" id="KW-1185">Reference proteome</keyword>
<feature type="domain" description="SAWADEE" evidence="2">
    <location>
        <begin position="53"/>
        <end position="192"/>
    </location>
</feature>
<dbReference type="PANTHER" id="PTHR36384">
    <property type="entry name" value="SAWADEE PROTEIN"/>
    <property type="match status" value="1"/>
</dbReference>
<comment type="caution">
    <text evidence="3">The sequence shown here is derived from an EMBL/GenBank/DDBJ whole genome shotgun (WGS) entry which is preliminary data.</text>
</comment>
<proteinExistence type="predicted"/>
<gene>
    <name evidence="3" type="ORF">ZIOFF_042681</name>
</gene>
<feature type="compositionally biased region" description="Basic and acidic residues" evidence="1">
    <location>
        <begin position="222"/>
        <end position="245"/>
    </location>
</feature>
<feature type="region of interest" description="Disordered" evidence="1">
    <location>
        <begin position="216"/>
        <end position="249"/>
    </location>
</feature>
<dbReference type="AlphaFoldDB" id="A0A8J5FTM6"/>
<name>A0A8J5FTM6_ZINOF</name>